<feature type="repeat" description="PPR" evidence="2">
    <location>
        <begin position="315"/>
        <end position="349"/>
    </location>
</feature>
<sequence length="516" mass="59685">MHSRLRSLLQHHACSYKTTIFDHNISIPIINLYSNQTSLSDNNINYDDESKISTNINKNDSTIQSQTSPTDQEALKIQQIIKLHSTKPPKIIENILSKCGLSLNENLVLNVLKRNQCDWKSAYAFFNYVVNGKILNGYSPNSSVYNEVLNILGRNKQFDIVNEVFDEMLNRKNLIDNETWEVVVHRYAAAHMVDEAIGLFCKRGDLGLELDLISFQTLLKWLCRYKHVDEAETFFHNEKGGFEDDIKTWNIILGGWCVMGNLGEAKRFWKDIMTSKCRPDKYTYGIYINALSKKGKINTALKVFRAMWAEECTPDVTICNTIIHGLCFKNRVPEALEMLNRMKEKGDKLNVVTYNTLIQHLCKIKRMDKVAEVLDEMKEQGKECMPNTRTYSFLLSVAKDPKEVYDILDTMENSGCKMVTDTYNLLMRLFLNWGFDDKLASTWYEMEKSGVGPDERSYAIMIHGFHYKGKIEDALSYYHEMTLKGMIPEPQTKSLFDDMNDKLKQRNKQKIVSSFK</sequence>
<name>A0AAV3QXU0_LITER</name>
<dbReference type="Gene3D" id="1.25.40.10">
    <property type="entry name" value="Tetratricopeptide repeat domain"/>
    <property type="match status" value="4"/>
</dbReference>
<accession>A0AAV3QXU0</accession>
<dbReference type="Pfam" id="PF01535">
    <property type="entry name" value="PPR"/>
    <property type="match status" value="3"/>
</dbReference>
<feature type="repeat" description="PPR" evidence="2">
    <location>
        <begin position="280"/>
        <end position="314"/>
    </location>
</feature>
<proteinExistence type="predicted"/>
<dbReference type="Proteomes" id="UP001454036">
    <property type="component" value="Unassembled WGS sequence"/>
</dbReference>
<organism evidence="3 4">
    <name type="scientific">Lithospermum erythrorhizon</name>
    <name type="common">Purple gromwell</name>
    <name type="synonym">Lithospermum officinale var. erythrorhizon</name>
    <dbReference type="NCBI Taxonomy" id="34254"/>
    <lineage>
        <taxon>Eukaryota</taxon>
        <taxon>Viridiplantae</taxon>
        <taxon>Streptophyta</taxon>
        <taxon>Embryophyta</taxon>
        <taxon>Tracheophyta</taxon>
        <taxon>Spermatophyta</taxon>
        <taxon>Magnoliopsida</taxon>
        <taxon>eudicotyledons</taxon>
        <taxon>Gunneridae</taxon>
        <taxon>Pentapetalae</taxon>
        <taxon>asterids</taxon>
        <taxon>lamiids</taxon>
        <taxon>Boraginales</taxon>
        <taxon>Boraginaceae</taxon>
        <taxon>Boraginoideae</taxon>
        <taxon>Lithospermeae</taxon>
        <taxon>Lithospermum</taxon>
    </lineage>
</organism>
<feature type="repeat" description="PPR" evidence="2">
    <location>
        <begin position="141"/>
        <end position="171"/>
    </location>
</feature>
<evidence type="ECO:0000256" key="2">
    <source>
        <dbReference type="PROSITE-ProRule" id="PRU00708"/>
    </source>
</evidence>
<dbReference type="PROSITE" id="PS51375">
    <property type="entry name" value="PPR"/>
    <property type="match status" value="6"/>
</dbReference>
<feature type="repeat" description="PPR" evidence="2">
    <location>
        <begin position="350"/>
        <end position="384"/>
    </location>
</feature>
<dbReference type="GO" id="GO:0003729">
    <property type="term" value="F:mRNA binding"/>
    <property type="evidence" value="ECO:0007669"/>
    <property type="project" value="TreeGrafter"/>
</dbReference>
<dbReference type="PANTHER" id="PTHR47932:SF62">
    <property type="entry name" value="EXPRESSED PROTEIN"/>
    <property type="match status" value="1"/>
</dbReference>
<keyword evidence="1" id="KW-0677">Repeat</keyword>
<dbReference type="Pfam" id="PF13041">
    <property type="entry name" value="PPR_2"/>
    <property type="match status" value="2"/>
</dbReference>
<dbReference type="InterPro" id="IPR002885">
    <property type="entry name" value="PPR_rpt"/>
</dbReference>
<keyword evidence="4" id="KW-1185">Reference proteome</keyword>
<evidence type="ECO:0000256" key="1">
    <source>
        <dbReference type="ARBA" id="ARBA00022737"/>
    </source>
</evidence>
<comment type="caution">
    <text evidence="3">The sequence shown here is derived from an EMBL/GenBank/DDBJ whole genome shotgun (WGS) entry which is preliminary data.</text>
</comment>
<feature type="repeat" description="PPR" evidence="2">
    <location>
        <begin position="245"/>
        <end position="279"/>
    </location>
</feature>
<feature type="repeat" description="PPR" evidence="2">
    <location>
        <begin position="454"/>
        <end position="488"/>
    </location>
</feature>
<gene>
    <name evidence="3" type="ORF">LIER_23526</name>
</gene>
<evidence type="ECO:0008006" key="5">
    <source>
        <dbReference type="Google" id="ProtNLM"/>
    </source>
</evidence>
<dbReference type="InterPro" id="IPR011990">
    <property type="entry name" value="TPR-like_helical_dom_sf"/>
</dbReference>
<dbReference type="AlphaFoldDB" id="A0AAV3QXU0"/>
<dbReference type="NCBIfam" id="TIGR00756">
    <property type="entry name" value="PPR"/>
    <property type="match status" value="6"/>
</dbReference>
<reference evidence="3 4" key="1">
    <citation type="submission" date="2024-01" db="EMBL/GenBank/DDBJ databases">
        <title>The complete chloroplast genome sequence of Lithospermum erythrorhizon: insights into the phylogenetic relationship among Boraginaceae species and the maternal lineages of purple gromwells.</title>
        <authorList>
            <person name="Okada T."/>
            <person name="Watanabe K."/>
        </authorList>
    </citation>
    <scope>NUCLEOTIDE SEQUENCE [LARGE SCALE GENOMIC DNA]</scope>
</reference>
<dbReference type="EMBL" id="BAABME010006650">
    <property type="protein sequence ID" value="GAA0168937.1"/>
    <property type="molecule type" value="Genomic_DNA"/>
</dbReference>
<evidence type="ECO:0000313" key="4">
    <source>
        <dbReference type="Proteomes" id="UP001454036"/>
    </source>
</evidence>
<dbReference type="PANTHER" id="PTHR47932">
    <property type="entry name" value="ATPASE EXPRESSION PROTEIN 3"/>
    <property type="match status" value="1"/>
</dbReference>
<evidence type="ECO:0000313" key="3">
    <source>
        <dbReference type="EMBL" id="GAA0168937.1"/>
    </source>
</evidence>
<protein>
    <recommendedName>
        <fullName evidence="5">Pentatricopeptide repeat-containing protein</fullName>
    </recommendedName>
</protein>